<proteinExistence type="predicted"/>
<evidence type="ECO:0000313" key="3">
    <source>
        <dbReference type="Proteomes" id="UP000015453"/>
    </source>
</evidence>
<feature type="region of interest" description="Disordered" evidence="1">
    <location>
        <begin position="226"/>
        <end position="265"/>
    </location>
</feature>
<dbReference type="PANTHER" id="PTHR33673">
    <property type="entry name" value="SUPPRESSOR SRP40-LIKE PROTEIN"/>
    <property type="match status" value="1"/>
</dbReference>
<evidence type="ECO:0000313" key="2">
    <source>
        <dbReference type="EMBL" id="EPS61115.1"/>
    </source>
</evidence>
<dbReference type="Proteomes" id="UP000015453">
    <property type="component" value="Unassembled WGS sequence"/>
</dbReference>
<protein>
    <submittedName>
        <fullName evidence="2">Uncharacterized protein</fullName>
    </submittedName>
</protein>
<dbReference type="AlphaFoldDB" id="S8C2T3"/>
<organism evidence="2 3">
    <name type="scientific">Genlisea aurea</name>
    <dbReference type="NCBI Taxonomy" id="192259"/>
    <lineage>
        <taxon>Eukaryota</taxon>
        <taxon>Viridiplantae</taxon>
        <taxon>Streptophyta</taxon>
        <taxon>Embryophyta</taxon>
        <taxon>Tracheophyta</taxon>
        <taxon>Spermatophyta</taxon>
        <taxon>Magnoliopsida</taxon>
        <taxon>eudicotyledons</taxon>
        <taxon>Gunneridae</taxon>
        <taxon>Pentapetalae</taxon>
        <taxon>asterids</taxon>
        <taxon>lamiids</taxon>
        <taxon>Lamiales</taxon>
        <taxon>Lentibulariaceae</taxon>
        <taxon>Genlisea</taxon>
    </lineage>
</organism>
<feature type="compositionally biased region" description="Low complexity" evidence="1">
    <location>
        <begin position="155"/>
        <end position="170"/>
    </location>
</feature>
<feature type="compositionally biased region" description="Basic and acidic residues" evidence="1">
    <location>
        <begin position="232"/>
        <end position="262"/>
    </location>
</feature>
<keyword evidence="3" id="KW-1185">Reference proteome</keyword>
<sequence>MISGETSKSPSSSPASASENGVRTAEEASFRSNTEESQHRPSSPETQSMYDGGDEEDGSQTPQWSMLSASPDISTLKSPIGYDPNRIPSSIFNKAAADWSIASNESLFSIHIGKSGELFRLDDSHFVPYTCDGKSGELLGSSSVALPPLMEVSANEENSAKSSSLSRNGSYDALIAPPENQRSKKMTADFVELENRRPSRSSSHRLSVESVNSAISFAFPVLVQSGSKTGGSKKESPGKQEEKVDKQEHRHQEQRKEEDTCCRRSSMKRWLSWFSCWPSGRCCC</sequence>
<reference evidence="2 3" key="1">
    <citation type="journal article" date="2013" name="BMC Genomics">
        <title>The miniature genome of a carnivorous plant Genlisea aurea contains a low number of genes and short non-coding sequences.</title>
        <authorList>
            <person name="Leushkin E.V."/>
            <person name="Sutormin R.A."/>
            <person name="Nabieva E.R."/>
            <person name="Penin A.A."/>
            <person name="Kondrashov A.S."/>
            <person name="Logacheva M.D."/>
        </authorList>
    </citation>
    <scope>NUCLEOTIDE SEQUENCE [LARGE SCALE GENOMIC DNA]</scope>
</reference>
<comment type="caution">
    <text evidence="2">The sequence shown here is derived from an EMBL/GenBank/DDBJ whole genome shotgun (WGS) entry which is preliminary data.</text>
</comment>
<dbReference type="OrthoDB" id="676141at2759"/>
<feature type="region of interest" description="Disordered" evidence="1">
    <location>
        <begin position="1"/>
        <end position="81"/>
    </location>
</feature>
<feature type="compositionally biased region" description="Basic and acidic residues" evidence="1">
    <location>
        <begin position="24"/>
        <end position="39"/>
    </location>
</feature>
<dbReference type="PANTHER" id="PTHR33673:SF3">
    <property type="entry name" value="SUPPRESSOR SRP40-LIKE PROTEIN"/>
    <property type="match status" value="1"/>
</dbReference>
<gene>
    <name evidence="2" type="ORF">M569_13687</name>
</gene>
<evidence type="ECO:0000256" key="1">
    <source>
        <dbReference type="SAM" id="MobiDB-lite"/>
    </source>
</evidence>
<accession>S8C2T3</accession>
<feature type="compositionally biased region" description="Polar residues" evidence="1">
    <location>
        <begin position="40"/>
        <end position="49"/>
    </location>
</feature>
<name>S8C2T3_9LAMI</name>
<feature type="region of interest" description="Disordered" evidence="1">
    <location>
        <begin position="155"/>
        <end position="185"/>
    </location>
</feature>
<feature type="compositionally biased region" description="Polar residues" evidence="1">
    <location>
        <begin position="59"/>
        <end position="77"/>
    </location>
</feature>
<feature type="compositionally biased region" description="Low complexity" evidence="1">
    <location>
        <begin position="7"/>
        <end position="18"/>
    </location>
</feature>
<dbReference type="EMBL" id="AUSU01007069">
    <property type="protein sequence ID" value="EPS61115.1"/>
    <property type="molecule type" value="Genomic_DNA"/>
</dbReference>